<dbReference type="Pfam" id="PF01025">
    <property type="entry name" value="GrpE"/>
    <property type="match status" value="1"/>
</dbReference>
<evidence type="ECO:0000313" key="16">
    <source>
        <dbReference type="Proteomes" id="UP000446348"/>
    </source>
</evidence>
<evidence type="ECO:0000256" key="2">
    <source>
        <dbReference type="ARBA" id="ARBA00009054"/>
    </source>
</evidence>
<dbReference type="GO" id="GO:0051087">
    <property type="term" value="F:protein-folding chaperone binding"/>
    <property type="evidence" value="ECO:0007669"/>
    <property type="project" value="InterPro"/>
</dbReference>
<dbReference type="SUPFAM" id="SSF58014">
    <property type="entry name" value="Coiled-coil domain of nucleotide exchange factor GrpE"/>
    <property type="match status" value="1"/>
</dbReference>
<keyword evidence="5 10" id="KW-0346">Stress response</keyword>
<dbReference type="SUPFAM" id="SSF51064">
    <property type="entry name" value="Head domain of nucleotide exchange factor GrpE"/>
    <property type="match status" value="1"/>
</dbReference>
<evidence type="ECO:0000256" key="6">
    <source>
        <dbReference type="ARBA" id="ARBA00023186"/>
    </source>
</evidence>
<evidence type="ECO:0000256" key="1">
    <source>
        <dbReference type="ARBA" id="ARBA00004496"/>
    </source>
</evidence>
<dbReference type="InterPro" id="IPR013805">
    <property type="entry name" value="GrpE_CC"/>
</dbReference>
<comment type="similarity">
    <text evidence="2 10 12">Belongs to the GrpE family.</text>
</comment>
<dbReference type="FunFam" id="2.30.22.10:FF:000001">
    <property type="entry name" value="Protein GrpE"/>
    <property type="match status" value="1"/>
</dbReference>
<evidence type="ECO:0000256" key="7">
    <source>
        <dbReference type="ARBA" id="ARBA00053401"/>
    </source>
</evidence>
<evidence type="ECO:0000313" key="15">
    <source>
        <dbReference type="EMBL" id="NBI78141.1"/>
    </source>
</evidence>
<feature type="compositionally biased region" description="Polar residues" evidence="14">
    <location>
        <begin position="1"/>
        <end position="18"/>
    </location>
</feature>
<dbReference type="PROSITE" id="PS01071">
    <property type="entry name" value="GRPE"/>
    <property type="match status" value="1"/>
</dbReference>
<organism evidence="15 16">
    <name type="scientific">Anaerotruncus colihominis</name>
    <dbReference type="NCBI Taxonomy" id="169435"/>
    <lineage>
        <taxon>Bacteria</taxon>
        <taxon>Bacillati</taxon>
        <taxon>Bacillota</taxon>
        <taxon>Clostridia</taxon>
        <taxon>Eubacteriales</taxon>
        <taxon>Oscillospiraceae</taxon>
        <taxon>Anaerotruncus</taxon>
    </lineage>
</organism>
<comment type="subcellular location">
    <subcellularLocation>
        <location evidence="1 10">Cytoplasm</location>
    </subcellularLocation>
</comment>
<dbReference type="PRINTS" id="PR00773">
    <property type="entry name" value="GRPEPROTEIN"/>
</dbReference>
<dbReference type="OrthoDB" id="9812586at2"/>
<evidence type="ECO:0000256" key="9">
    <source>
        <dbReference type="ARBA" id="ARBA00076414"/>
    </source>
</evidence>
<dbReference type="PANTHER" id="PTHR21237">
    <property type="entry name" value="GRPE PROTEIN"/>
    <property type="match status" value="1"/>
</dbReference>
<comment type="subunit">
    <text evidence="3 10">Homodimer.</text>
</comment>
<evidence type="ECO:0000256" key="13">
    <source>
        <dbReference type="SAM" id="Coils"/>
    </source>
</evidence>
<proteinExistence type="inferred from homology"/>
<feature type="region of interest" description="Disordered" evidence="14">
    <location>
        <begin position="1"/>
        <end position="37"/>
    </location>
</feature>
<keyword evidence="4 10" id="KW-0963">Cytoplasm</keyword>
<dbReference type="GO" id="GO:0051082">
    <property type="term" value="F:unfolded protein binding"/>
    <property type="evidence" value="ECO:0007669"/>
    <property type="project" value="TreeGrafter"/>
</dbReference>
<dbReference type="InterPro" id="IPR000740">
    <property type="entry name" value="GrpE"/>
</dbReference>
<dbReference type="GO" id="GO:0005737">
    <property type="term" value="C:cytoplasm"/>
    <property type="evidence" value="ECO:0007669"/>
    <property type="project" value="UniProtKB-SubCell"/>
</dbReference>
<dbReference type="EMBL" id="QXWZ01000005">
    <property type="protein sequence ID" value="NBI78141.1"/>
    <property type="molecule type" value="Genomic_DNA"/>
</dbReference>
<evidence type="ECO:0000256" key="4">
    <source>
        <dbReference type="ARBA" id="ARBA00022490"/>
    </source>
</evidence>
<evidence type="ECO:0000256" key="3">
    <source>
        <dbReference type="ARBA" id="ARBA00011738"/>
    </source>
</evidence>
<evidence type="ECO:0000256" key="14">
    <source>
        <dbReference type="SAM" id="MobiDB-lite"/>
    </source>
</evidence>
<dbReference type="GO" id="GO:0006457">
    <property type="term" value="P:protein folding"/>
    <property type="evidence" value="ECO:0007669"/>
    <property type="project" value="InterPro"/>
</dbReference>
<reference evidence="15 16" key="1">
    <citation type="submission" date="2018-08" db="EMBL/GenBank/DDBJ databases">
        <title>Murine metabolic-syndrome-specific gut microbial biobank.</title>
        <authorList>
            <person name="Liu C."/>
        </authorList>
    </citation>
    <scope>NUCLEOTIDE SEQUENCE [LARGE SCALE GENOMIC DNA]</scope>
    <source>
        <strain evidence="15 16">X69</strain>
    </source>
</reference>
<name>A0A845RHA9_9FIRM</name>
<dbReference type="NCBIfam" id="NF010738">
    <property type="entry name" value="PRK14140.1"/>
    <property type="match status" value="1"/>
</dbReference>
<evidence type="ECO:0000256" key="5">
    <source>
        <dbReference type="ARBA" id="ARBA00023016"/>
    </source>
</evidence>
<evidence type="ECO:0000256" key="11">
    <source>
        <dbReference type="RuleBase" id="RU000639"/>
    </source>
</evidence>
<comment type="function">
    <text evidence="7 10 11">Participates actively in the response to hyperosmotic and heat shock by preventing the aggregation of stress-denatured proteins, in association with DnaK and GrpE. It is the nucleotide exchange factor for DnaK and may function as a thermosensor. Unfolded proteins bind initially to DnaJ; upon interaction with the DnaJ-bound protein, DnaK hydrolyzes its bound ATP, resulting in the formation of a stable complex. GrpE releases ADP from DnaK; ATP binding to DnaK triggers the release of the substrate protein, thus completing the reaction cycle. Several rounds of ATP-dependent interactions between DnaJ, DnaK and GrpE are required for fully efficient folding.</text>
</comment>
<dbReference type="GO" id="GO:0000774">
    <property type="term" value="F:adenyl-nucleotide exchange factor activity"/>
    <property type="evidence" value="ECO:0007669"/>
    <property type="project" value="InterPro"/>
</dbReference>
<dbReference type="GO" id="GO:0042803">
    <property type="term" value="F:protein homodimerization activity"/>
    <property type="evidence" value="ECO:0007669"/>
    <property type="project" value="InterPro"/>
</dbReference>
<dbReference type="PANTHER" id="PTHR21237:SF23">
    <property type="entry name" value="GRPE PROTEIN HOMOLOG, MITOCHONDRIAL"/>
    <property type="match status" value="1"/>
</dbReference>
<evidence type="ECO:0000256" key="12">
    <source>
        <dbReference type="RuleBase" id="RU004478"/>
    </source>
</evidence>
<dbReference type="InterPro" id="IPR009012">
    <property type="entry name" value="GrpE_head"/>
</dbReference>
<gene>
    <name evidence="10 15" type="primary">grpE</name>
    <name evidence="15" type="ORF">D3Z39_04535</name>
</gene>
<feature type="coiled-coil region" evidence="13">
    <location>
        <begin position="37"/>
        <end position="64"/>
    </location>
</feature>
<accession>A0A845RHA9</accession>
<dbReference type="RefSeq" id="WP_160209005.1">
    <property type="nucleotide sequence ID" value="NZ_QXWZ01000005.1"/>
</dbReference>
<dbReference type="CDD" id="cd00446">
    <property type="entry name" value="GrpE"/>
    <property type="match status" value="1"/>
</dbReference>
<dbReference type="AlphaFoldDB" id="A0A845RHA9"/>
<evidence type="ECO:0000256" key="10">
    <source>
        <dbReference type="HAMAP-Rule" id="MF_01151"/>
    </source>
</evidence>
<keyword evidence="13" id="KW-0175">Coiled coil</keyword>
<dbReference type="HAMAP" id="MF_01151">
    <property type="entry name" value="GrpE"/>
    <property type="match status" value="1"/>
</dbReference>
<keyword evidence="6 10" id="KW-0143">Chaperone</keyword>
<protein>
    <recommendedName>
        <fullName evidence="8 10">Protein GrpE</fullName>
    </recommendedName>
    <alternativeName>
        <fullName evidence="9 10">HSP-70 cofactor</fullName>
    </alternativeName>
</protein>
<evidence type="ECO:0000256" key="8">
    <source>
        <dbReference type="ARBA" id="ARBA00072274"/>
    </source>
</evidence>
<sequence>MPDTTTNDQNDQMEQEPQAQDAPESDPVQEQAAQDGEAQLQAQVADLNDRLLRTMAEYDNFRKRSQREKESIYPQATAAAVAQFIPVADTIERALAAPCTDDEYKKGVEMILQNFNDILAKMGVEAFGAPGDAFDPEVHNAVMHVEDAEAGAGSIVEVFQKGYRLGERIIRHAMVKVAN</sequence>
<dbReference type="Gene3D" id="3.90.20.20">
    <property type="match status" value="1"/>
</dbReference>
<comment type="caution">
    <text evidence="15">The sequence shown here is derived from an EMBL/GenBank/DDBJ whole genome shotgun (WGS) entry which is preliminary data.</text>
</comment>
<dbReference type="Gene3D" id="2.30.22.10">
    <property type="entry name" value="Head domain of nucleotide exchange factor GrpE"/>
    <property type="match status" value="1"/>
</dbReference>
<dbReference type="Proteomes" id="UP000446348">
    <property type="component" value="Unassembled WGS sequence"/>
</dbReference>